<evidence type="ECO:0000313" key="11">
    <source>
        <dbReference type="EMBL" id="RJO75660.1"/>
    </source>
</evidence>
<evidence type="ECO:0000256" key="1">
    <source>
        <dbReference type="ARBA" id="ARBA00001947"/>
    </source>
</evidence>
<keyword evidence="8 11" id="KW-0378">Hydrolase</keyword>
<gene>
    <name evidence="11" type="primary">allB</name>
    <name evidence="11" type="ORF">D5S18_14560</name>
</gene>
<sequence length="443" mass="47944">MELVIRAERIVGATGEFAGVIGVREGRIAAIEPVGSPLSADEMLDLAADEVLMPGVVDTHVHINDPGRAGWEGFASATRAAAAGGVTTLIDMPLNSIPPTCDPDALRRKRDAARDRVFVDVGFWGGAIPDNAEQLRPLHEAGVFGLKCFLLDSGVPEFPPLDTAQVERALREIREFDGLLLVHAEDAQAIARAPEAEGDRYADFLRSRPRGAENLAIARVIELARWTAGRVHILHVSSADALPMLASARADGVRVTAETCPHYLTFAAEQIPDGATPFKCCPPIREASNRELLWEGLREGGIEMIVSDHSPATADLKCLDTGDFGRAWGGISSLQLGLSAVWTEARRRGFTLVDVARWMCRAPADHVGLVHKGRIEIGCDADFSVFAPETLCVVDPTRLRHRNPVTPYAARPLSGVVRGTWLRGRRIDIDGEPRGRLLARGEP</sequence>
<dbReference type="NCBIfam" id="TIGR03178">
    <property type="entry name" value="allantoinase"/>
    <property type="match status" value="1"/>
</dbReference>
<evidence type="ECO:0000256" key="4">
    <source>
        <dbReference type="ARBA" id="ARBA00011881"/>
    </source>
</evidence>
<keyword evidence="6" id="KW-0659">Purine metabolism</keyword>
<dbReference type="Gene3D" id="3.20.20.140">
    <property type="entry name" value="Metal-dependent hydrolases"/>
    <property type="match status" value="1"/>
</dbReference>
<comment type="cofactor">
    <cofactor evidence="1">
        <name>Zn(2+)</name>
        <dbReference type="ChEBI" id="CHEBI:29105"/>
    </cofactor>
</comment>
<comment type="caution">
    <text evidence="11">The sequence shown here is derived from an EMBL/GenBank/DDBJ whole genome shotgun (WGS) entry which is preliminary data.</text>
</comment>
<dbReference type="PANTHER" id="PTHR43668">
    <property type="entry name" value="ALLANTOINASE"/>
    <property type="match status" value="1"/>
</dbReference>
<keyword evidence="9" id="KW-0862">Zinc</keyword>
<dbReference type="Proteomes" id="UP000266677">
    <property type="component" value="Unassembled WGS sequence"/>
</dbReference>
<dbReference type="FunFam" id="3.20.20.140:FF:000032">
    <property type="entry name" value="Allantoinase Dal1"/>
    <property type="match status" value="1"/>
</dbReference>
<reference evidence="11 12" key="1">
    <citation type="submission" date="2018-09" db="EMBL/GenBank/DDBJ databases">
        <title>YIM PH21274 draft genome.</title>
        <authorList>
            <person name="Miao C."/>
        </authorList>
    </citation>
    <scope>NUCLEOTIDE SEQUENCE [LARGE SCALE GENOMIC DNA]</scope>
    <source>
        <strain evidence="11 12">YIM PH 21724</strain>
    </source>
</reference>
<feature type="domain" description="Amidohydrolase-related" evidence="10">
    <location>
        <begin position="51"/>
        <end position="425"/>
    </location>
</feature>
<dbReference type="GO" id="GO:0006145">
    <property type="term" value="P:purine nucleobase catabolic process"/>
    <property type="evidence" value="ECO:0007669"/>
    <property type="project" value="TreeGrafter"/>
</dbReference>
<comment type="similarity">
    <text evidence="3">Belongs to the metallo-dependent hydrolases superfamily. Allantoinase family.</text>
</comment>
<dbReference type="SUPFAM" id="SSF51338">
    <property type="entry name" value="Composite domain of metallo-dependent hydrolases"/>
    <property type="match status" value="1"/>
</dbReference>
<evidence type="ECO:0000256" key="3">
    <source>
        <dbReference type="ARBA" id="ARBA00010368"/>
    </source>
</evidence>
<dbReference type="InterPro" id="IPR032466">
    <property type="entry name" value="Metal_Hydrolase"/>
</dbReference>
<dbReference type="GO" id="GO:0008270">
    <property type="term" value="F:zinc ion binding"/>
    <property type="evidence" value="ECO:0007669"/>
    <property type="project" value="InterPro"/>
</dbReference>
<dbReference type="EMBL" id="QZFU01000018">
    <property type="protein sequence ID" value="RJO75660.1"/>
    <property type="molecule type" value="Genomic_DNA"/>
</dbReference>
<dbReference type="InterPro" id="IPR017593">
    <property type="entry name" value="Allantoinase"/>
</dbReference>
<dbReference type="InterPro" id="IPR050138">
    <property type="entry name" value="DHOase/Allantoinase_Hydrolase"/>
</dbReference>
<protein>
    <recommendedName>
        <fullName evidence="5">allantoinase</fullName>
        <ecNumber evidence="5">3.5.2.5</ecNumber>
    </recommendedName>
</protein>
<dbReference type="AlphaFoldDB" id="A0A3A4KRI4"/>
<evidence type="ECO:0000256" key="9">
    <source>
        <dbReference type="ARBA" id="ARBA00022833"/>
    </source>
</evidence>
<dbReference type="PANTHER" id="PTHR43668:SF2">
    <property type="entry name" value="ALLANTOINASE"/>
    <property type="match status" value="1"/>
</dbReference>
<dbReference type="InterPro" id="IPR006680">
    <property type="entry name" value="Amidohydro-rel"/>
</dbReference>
<dbReference type="GO" id="GO:0005737">
    <property type="term" value="C:cytoplasm"/>
    <property type="evidence" value="ECO:0007669"/>
    <property type="project" value="TreeGrafter"/>
</dbReference>
<keyword evidence="7" id="KW-0479">Metal-binding</keyword>
<dbReference type="OrthoDB" id="9803027at2"/>
<dbReference type="InterPro" id="IPR011059">
    <property type="entry name" value="Metal-dep_hydrolase_composite"/>
</dbReference>
<evidence type="ECO:0000256" key="2">
    <source>
        <dbReference type="ARBA" id="ARBA00004968"/>
    </source>
</evidence>
<dbReference type="SUPFAM" id="SSF51556">
    <property type="entry name" value="Metallo-dependent hydrolases"/>
    <property type="match status" value="1"/>
</dbReference>
<dbReference type="GO" id="GO:0004038">
    <property type="term" value="F:allantoinase activity"/>
    <property type="evidence" value="ECO:0007669"/>
    <property type="project" value="UniProtKB-EC"/>
</dbReference>
<evidence type="ECO:0000259" key="10">
    <source>
        <dbReference type="Pfam" id="PF01979"/>
    </source>
</evidence>
<keyword evidence="12" id="KW-1185">Reference proteome</keyword>
<evidence type="ECO:0000313" key="12">
    <source>
        <dbReference type="Proteomes" id="UP000266677"/>
    </source>
</evidence>
<evidence type="ECO:0000256" key="6">
    <source>
        <dbReference type="ARBA" id="ARBA00022631"/>
    </source>
</evidence>
<dbReference type="EC" id="3.5.2.5" evidence="5"/>
<accession>A0A3A4KRI4</accession>
<comment type="subunit">
    <text evidence="4">Homotetramer.</text>
</comment>
<organism evidence="11 12">
    <name type="scientific">Nocardia panacis</name>
    <dbReference type="NCBI Taxonomy" id="2340916"/>
    <lineage>
        <taxon>Bacteria</taxon>
        <taxon>Bacillati</taxon>
        <taxon>Actinomycetota</taxon>
        <taxon>Actinomycetes</taxon>
        <taxon>Mycobacteriales</taxon>
        <taxon>Nocardiaceae</taxon>
        <taxon>Nocardia</taxon>
    </lineage>
</organism>
<name>A0A3A4KRI4_9NOCA</name>
<dbReference type="GO" id="GO:0000256">
    <property type="term" value="P:allantoin catabolic process"/>
    <property type="evidence" value="ECO:0007669"/>
    <property type="project" value="InterPro"/>
</dbReference>
<evidence type="ECO:0000256" key="5">
    <source>
        <dbReference type="ARBA" id="ARBA00012863"/>
    </source>
</evidence>
<dbReference type="Pfam" id="PF01979">
    <property type="entry name" value="Amidohydro_1"/>
    <property type="match status" value="1"/>
</dbReference>
<proteinExistence type="inferred from homology"/>
<comment type="pathway">
    <text evidence="2">Nitrogen metabolism; (S)-allantoin degradation; allantoate from (S)-allantoin: step 1/1.</text>
</comment>
<evidence type="ECO:0000256" key="8">
    <source>
        <dbReference type="ARBA" id="ARBA00022801"/>
    </source>
</evidence>
<evidence type="ECO:0000256" key="7">
    <source>
        <dbReference type="ARBA" id="ARBA00022723"/>
    </source>
</evidence>
<dbReference type="GO" id="GO:0050897">
    <property type="term" value="F:cobalt ion binding"/>
    <property type="evidence" value="ECO:0007669"/>
    <property type="project" value="InterPro"/>
</dbReference>